<gene>
    <name evidence="2" type="ORF">A3L11_08955</name>
</gene>
<dbReference type="EMBL" id="CP015103">
    <property type="protein sequence ID" value="ASJ09351.1"/>
    <property type="molecule type" value="Genomic_DNA"/>
</dbReference>
<name>A0A2Z2MPQ7_9EURY</name>
<dbReference type="AlphaFoldDB" id="A0A2Z2MPQ7"/>
<organism evidence="2 3">
    <name type="scientific">Thermococcus siculi</name>
    <dbReference type="NCBI Taxonomy" id="72803"/>
    <lineage>
        <taxon>Archaea</taxon>
        <taxon>Methanobacteriati</taxon>
        <taxon>Methanobacteriota</taxon>
        <taxon>Thermococci</taxon>
        <taxon>Thermococcales</taxon>
        <taxon>Thermococcaceae</taxon>
        <taxon>Thermococcus</taxon>
    </lineage>
</organism>
<dbReference type="RefSeq" id="WP_088856580.1">
    <property type="nucleotide sequence ID" value="NZ_CP015103.1"/>
</dbReference>
<sequence>MSESVNIDMILRDIQLMRKKLDEIEEELLKLKIRELEEEEVTNEELEELERLSKEARENGIPWEEAKKVVGFL</sequence>
<dbReference type="KEGG" id="tsl:A3L11_08955"/>
<reference evidence="2 3" key="1">
    <citation type="submission" date="2016-04" db="EMBL/GenBank/DDBJ databases">
        <title>Complete genome sequence of Thermococcus siculi type strain RG-20.</title>
        <authorList>
            <person name="Oger P.M."/>
        </authorList>
    </citation>
    <scope>NUCLEOTIDE SEQUENCE [LARGE SCALE GENOMIC DNA]</scope>
    <source>
        <strain evidence="2 3">RG-20</strain>
    </source>
</reference>
<accession>A0A2Z2MPQ7</accession>
<dbReference type="Proteomes" id="UP000250125">
    <property type="component" value="Chromosome"/>
</dbReference>
<proteinExistence type="predicted"/>
<evidence type="ECO:0000313" key="3">
    <source>
        <dbReference type="Proteomes" id="UP000250125"/>
    </source>
</evidence>
<feature type="coiled-coil region" evidence="1">
    <location>
        <begin position="7"/>
        <end position="59"/>
    </location>
</feature>
<evidence type="ECO:0000256" key="1">
    <source>
        <dbReference type="SAM" id="Coils"/>
    </source>
</evidence>
<dbReference type="GeneID" id="33318362"/>
<keyword evidence="1" id="KW-0175">Coiled coil</keyword>
<protein>
    <submittedName>
        <fullName evidence="2">Uncharacterized protein</fullName>
    </submittedName>
</protein>
<keyword evidence="3" id="KW-1185">Reference proteome</keyword>
<evidence type="ECO:0000313" key="2">
    <source>
        <dbReference type="EMBL" id="ASJ09351.1"/>
    </source>
</evidence>